<feature type="compositionally biased region" description="Low complexity" evidence="1">
    <location>
        <begin position="21"/>
        <end position="37"/>
    </location>
</feature>
<name>A0A180GF53_PUCT1</name>
<reference evidence="3" key="4">
    <citation type="submission" date="2025-05" db="UniProtKB">
        <authorList>
            <consortium name="EnsemblFungi"/>
        </authorList>
    </citation>
    <scope>IDENTIFICATION</scope>
    <source>
        <strain evidence="3">isolate 1-1 / race 1 (BBBD)</strain>
    </source>
</reference>
<dbReference type="EnsemblFungi" id="PTTG_28136-t43_1">
    <property type="protein sequence ID" value="PTTG_28136-t43_1-p1"/>
    <property type="gene ID" value="PTTG_28136"/>
</dbReference>
<dbReference type="Proteomes" id="UP000005240">
    <property type="component" value="Unassembled WGS sequence"/>
</dbReference>
<dbReference type="EMBL" id="ADAS02000090">
    <property type="protein sequence ID" value="OAV90962.1"/>
    <property type="molecule type" value="Genomic_DNA"/>
</dbReference>
<dbReference type="AlphaFoldDB" id="A0A180GF53"/>
<evidence type="ECO:0000313" key="2">
    <source>
        <dbReference type="EMBL" id="OAV90962.1"/>
    </source>
</evidence>
<keyword evidence="4" id="KW-1185">Reference proteome</keyword>
<evidence type="ECO:0000313" key="4">
    <source>
        <dbReference type="Proteomes" id="UP000005240"/>
    </source>
</evidence>
<feature type="compositionally biased region" description="Polar residues" evidence="1">
    <location>
        <begin position="354"/>
        <end position="382"/>
    </location>
</feature>
<feature type="region of interest" description="Disordered" evidence="1">
    <location>
        <begin position="1"/>
        <end position="80"/>
    </location>
</feature>
<dbReference type="Pfam" id="PF14223">
    <property type="entry name" value="Retrotran_gag_2"/>
    <property type="match status" value="1"/>
</dbReference>
<feature type="region of interest" description="Disordered" evidence="1">
    <location>
        <begin position="323"/>
        <end position="387"/>
    </location>
</feature>
<reference evidence="2" key="1">
    <citation type="submission" date="2009-11" db="EMBL/GenBank/DDBJ databases">
        <authorList>
            <consortium name="The Broad Institute Genome Sequencing Platform"/>
            <person name="Ward D."/>
            <person name="Feldgarden M."/>
            <person name="Earl A."/>
            <person name="Young S.K."/>
            <person name="Zeng Q."/>
            <person name="Koehrsen M."/>
            <person name="Alvarado L."/>
            <person name="Berlin A."/>
            <person name="Bochicchio J."/>
            <person name="Borenstein D."/>
            <person name="Chapman S.B."/>
            <person name="Chen Z."/>
            <person name="Engels R."/>
            <person name="Freedman E."/>
            <person name="Gellesch M."/>
            <person name="Goldberg J."/>
            <person name="Griggs A."/>
            <person name="Gujja S."/>
            <person name="Heilman E."/>
            <person name="Heiman D."/>
            <person name="Hepburn T."/>
            <person name="Howarth C."/>
            <person name="Jen D."/>
            <person name="Larson L."/>
            <person name="Lewis B."/>
            <person name="Mehta T."/>
            <person name="Park D."/>
            <person name="Pearson M."/>
            <person name="Roberts A."/>
            <person name="Saif S."/>
            <person name="Shea T."/>
            <person name="Shenoy N."/>
            <person name="Sisk P."/>
            <person name="Stolte C."/>
            <person name="Sykes S."/>
            <person name="Thomson T."/>
            <person name="Walk T."/>
            <person name="White J."/>
            <person name="Yandava C."/>
            <person name="Izard J."/>
            <person name="Baranova O.V."/>
            <person name="Blanton J.M."/>
            <person name="Tanner A.C."/>
            <person name="Dewhirst F.E."/>
            <person name="Haas B."/>
            <person name="Nusbaum C."/>
            <person name="Birren B."/>
        </authorList>
    </citation>
    <scope>NUCLEOTIDE SEQUENCE [LARGE SCALE GENOMIC DNA]</scope>
    <source>
        <strain evidence="2">1-1 BBBD Race 1</strain>
    </source>
</reference>
<proteinExistence type="predicted"/>
<gene>
    <name evidence="2" type="ORF">PTTG_28136</name>
</gene>
<dbReference type="VEuPathDB" id="FungiDB:PTTG_28136"/>
<feature type="compositionally biased region" description="Polar residues" evidence="1">
    <location>
        <begin position="1"/>
        <end position="20"/>
    </location>
</feature>
<sequence length="405" mass="44777">MSSSSQSNDEAQNSRQTPQQASRAESRSSSRSALNHSNARRHRASRGAPYAPPLRGSQANPDRTQGLADGPARPGKPLPFEVDEEHLSENFTDNMGRTYNLRAPYTEFSKELIQIPRPRQYAILLYSILSVRQSVESLIHSRDMALLATPTAASLFTFYLKRHDLQDLLSRKWIKDEKNSKTYNKKNNKALDALYGAVSKELHNEILENDTSFLDAWDALASACGQNSVITTCTAYKKVHSMKYQPGTSLTDHITAFKSAYTRLSDITANHLQEFGTVTSFMAAALFLDSLENDSDMAPLIQTCYDIQPFNLKNVTDQSQDNVMFASSSNPSSKSNKKKSKSSNGPKPKAVAPTLNNASQTSASKGKTLNMPSSAKSTSSDSVENRIQKIEQSVSDLTDLMKKFV</sequence>
<organism evidence="2">
    <name type="scientific">Puccinia triticina (isolate 1-1 / race 1 (BBBD))</name>
    <name type="common">Brown leaf rust fungus</name>
    <dbReference type="NCBI Taxonomy" id="630390"/>
    <lineage>
        <taxon>Eukaryota</taxon>
        <taxon>Fungi</taxon>
        <taxon>Dikarya</taxon>
        <taxon>Basidiomycota</taxon>
        <taxon>Pucciniomycotina</taxon>
        <taxon>Pucciniomycetes</taxon>
        <taxon>Pucciniales</taxon>
        <taxon>Pucciniaceae</taxon>
        <taxon>Puccinia</taxon>
    </lineage>
</organism>
<reference evidence="3 4" key="3">
    <citation type="journal article" date="2017" name="G3 (Bethesda)">
        <title>Comparative analysis highlights variable genome content of wheat rusts and divergence of the mating loci.</title>
        <authorList>
            <person name="Cuomo C.A."/>
            <person name="Bakkeren G."/>
            <person name="Khalil H.B."/>
            <person name="Panwar V."/>
            <person name="Joly D."/>
            <person name="Linning R."/>
            <person name="Sakthikumar S."/>
            <person name="Song X."/>
            <person name="Adiconis X."/>
            <person name="Fan L."/>
            <person name="Goldberg J.M."/>
            <person name="Levin J.Z."/>
            <person name="Young S."/>
            <person name="Zeng Q."/>
            <person name="Anikster Y."/>
            <person name="Bruce M."/>
            <person name="Wang M."/>
            <person name="Yin C."/>
            <person name="McCallum B."/>
            <person name="Szabo L.J."/>
            <person name="Hulbert S."/>
            <person name="Chen X."/>
            <person name="Fellers J.P."/>
        </authorList>
    </citation>
    <scope>NUCLEOTIDE SEQUENCE</scope>
    <source>
        <strain evidence="3">isolate 1-1 / race 1 (BBBD)</strain>
        <strain evidence="4">Isolate 1-1 / race 1 (BBBD)</strain>
    </source>
</reference>
<protein>
    <submittedName>
        <fullName evidence="2 3">Uncharacterized protein</fullName>
    </submittedName>
</protein>
<reference evidence="2" key="2">
    <citation type="submission" date="2016-05" db="EMBL/GenBank/DDBJ databases">
        <title>Comparative analysis highlights variable genome content of wheat rusts and divergence of the mating loci.</title>
        <authorList>
            <person name="Cuomo C.A."/>
            <person name="Bakkeren G."/>
            <person name="Szabo L."/>
            <person name="Khalil H."/>
            <person name="Joly D."/>
            <person name="Goldberg J."/>
            <person name="Young S."/>
            <person name="Zeng Q."/>
            <person name="Fellers J."/>
        </authorList>
    </citation>
    <scope>NUCLEOTIDE SEQUENCE [LARGE SCALE GENOMIC DNA]</scope>
    <source>
        <strain evidence="2">1-1 BBBD Race 1</strain>
    </source>
</reference>
<evidence type="ECO:0000256" key="1">
    <source>
        <dbReference type="SAM" id="MobiDB-lite"/>
    </source>
</evidence>
<accession>A0A180GF53</accession>
<evidence type="ECO:0000313" key="3">
    <source>
        <dbReference type="EnsemblFungi" id="PTTG_28136-t43_1-p1"/>
    </source>
</evidence>